<evidence type="ECO:0000256" key="3">
    <source>
        <dbReference type="ARBA" id="ARBA00022448"/>
    </source>
</evidence>
<protein>
    <submittedName>
        <fullName evidence="9">BCCT transporter</fullName>
    </submittedName>
</protein>
<feature type="transmembrane region" description="Helical" evidence="8">
    <location>
        <begin position="484"/>
        <end position="504"/>
    </location>
</feature>
<feature type="transmembrane region" description="Helical" evidence="8">
    <location>
        <begin position="334"/>
        <end position="354"/>
    </location>
</feature>
<dbReference type="PANTHER" id="PTHR30047">
    <property type="entry name" value="HIGH-AFFINITY CHOLINE TRANSPORT PROTEIN-RELATED"/>
    <property type="match status" value="1"/>
</dbReference>
<name>A0A553JHB0_SHEHA</name>
<feature type="transmembrane region" description="Helical" evidence="8">
    <location>
        <begin position="283"/>
        <end position="314"/>
    </location>
</feature>
<sequence>MKKTIARPDDLSNKSKISAVKARVFNHGSLSKEAIGFISCLLLASVFLLFPETAVTFAASISDHAIKEFGLGFIVFPSLLVILSLVIACTPFGKVRLGGKGEKPEFGFISWTAMLFAAGMGSGLIFWGVAEPIVHFAHPPAFVTESPLLSNAANAKDTALALTYFHWGVHAWAVYAISGLVMAWFAFNRSRSMTISASFTDKAKGSKFQVFDFLAVIAVIFGVAGTLANTIALVQSGLQHLVPWDIAGLMFRLVLLLAIALAFTVSSTLGLEKGIKQMSLFNLLFVVAMLVAVISLVDPIQVAGTVITSTASYLSLLPSLSFSIDPDSRTWSEGWSIIYFVWWIAWAPFVGPFIARISRGRSVRQYLLCTIFIPTITTIVWFSAFGGSVFEMSIFDDVIAATNKDVTNGLFTFFEYLPYGNILAFSAILLLVTFVITSADSAIFVSGMLTGSSKLRSKLMWSLTLVAITTALILKNDINLNKQIAILGAVPFTLILLAQTCILIKEVITHKGTS</sequence>
<evidence type="ECO:0000256" key="4">
    <source>
        <dbReference type="ARBA" id="ARBA00022475"/>
    </source>
</evidence>
<dbReference type="RefSeq" id="WP_144042481.1">
    <property type="nucleotide sequence ID" value="NZ_BMPL01000049.1"/>
</dbReference>
<feature type="transmembrane region" description="Helical" evidence="8">
    <location>
        <begin position="71"/>
        <end position="93"/>
    </location>
</feature>
<keyword evidence="3" id="KW-0813">Transport</keyword>
<evidence type="ECO:0000256" key="6">
    <source>
        <dbReference type="ARBA" id="ARBA00022989"/>
    </source>
</evidence>
<evidence type="ECO:0000256" key="7">
    <source>
        <dbReference type="ARBA" id="ARBA00023136"/>
    </source>
</evidence>
<comment type="caution">
    <text evidence="9">The sequence shown here is derived from an EMBL/GenBank/DDBJ whole genome shotgun (WGS) entry which is preliminary data.</text>
</comment>
<evidence type="ECO:0000256" key="2">
    <source>
        <dbReference type="ARBA" id="ARBA00005658"/>
    </source>
</evidence>
<feature type="transmembrane region" description="Helical" evidence="8">
    <location>
        <begin position="366"/>
        <end position="385"/>
    </location>
</feature>
<evidence type="ECO:0000256" key="5">
    <source>
        <dbReference type="ARBA" id="ARBA00022692"/>
    </source>
</evidence>
<keyword evidence="6 8" id="KW-1133">Transmembrane helix</keyword>
<feature type="transmembrane region" description="Helical" evidence="8">
    <location>
        <begin position="164"/>
        <end position="187"/>
    </location>
</feature>
<keyword evidence="5 8" id="KW-0812">Transmembrane</keyword>
<feature type="transmembrane region" description="Helical" evidence="8">
    <location>
        <begin position="459"/>
        <end position="478"/>
    </location>
</feature>
<dbReference type="OrthoDB" id="9775735at2"/>
<evidence type="ECO:0000256" key="8">
    <source>
        <dbReference type="SAM" id="Phobius"/>
    </source>
</evidence>
<dbReference type="PANTHER" id="PTHR30047:SF7">
    <property type="entry name" value="HIGH-AFFINITY CHOLINE TRANSPORT PROTEIN"/>
    <property type="match status" value="1"/>
</dbReference>
<dbReference type="Pfam" id="PF02028">
    <property type="entry name" value="BCCT"/>
    <property type="match status" value="1"/>
</dbReference>
<evidence type="ECO:0000313" key="9">
    <source>
        <dbReference type="EMBL" id="TRY11826.1"/>
    </source>
</evidence>
<feature type="transmembrane region" description="Helical" evidence="8">
    <location>
        <begin position="105"/>
        <end position="130"/>
    </location>
</feature>
<evidence type="ECO:0000313" key="10">
    <source>
        <dbReference type="Proteomes" id="UP000318126"/>
    </source>
</evidence>
<dbReference type="AlphaFoldDB" id="A0A553JHB0"/>
<organism evidence="9 10">
    <name type="scientific">Shewanella hanedai</name>
    <name type="common">Alteromonas hanedai</name>
    <dbReference type="NCBI Taxonomy" id="25"/>
    <lineage>
        <taxon>Bacteria</taxon>
        <taxon>Pseudomonadati</taxon>
        <taxon>Pseudomonadota</taxon>
        <taxon>Gammaproteobacteria</taxon>
        <taxon>Alteromonadales</taxon>
        <taxon>Shewanellaceae</taxon>
        <taxon>Shewanella</taxon>
    </lineage>
</organism>
<proteinExistence type="inferred from homology"/>
<keyword evidence="4" id="KW-1003">Cell membrane</keyword>
<gene>
    <name evidence="9" type="ORF">FN961_22925</name>
</gene>
<reference evidence="10" key="1">
    <citation type="submission" date="2019-07" db="EMBL/GenBank/DDBJ databases">
        <title>Shewanella sp. YLB-08 draft genomic sequence.</title>
        <authorList>
            <person name="Yu L."/>
        </authorList>
    </citation>
    <scope>NUCLEOTIDE SEQUENCE [LARGE SCALE GENOMIC DNA]</scope>
    <source>
        <strain evidence="10">JCM 20706</strain>
    </source>
</reference>
<feature type="transmembrane region" description="Helical" evidence="8">
    <location>
        <begin position="246"/>
        <end position="271"/>
    </location>
</feature>
<feature type="transmembrane region" description="Helical" evidence="8">
    <location>
        <begin position="34"/>
        <end position="51"/>
    </location>
</feature>
<keyword evidence="10" id="KW-1185">Reference proteome</keyword>
<dbReference type="EMBL" id="VKGK01000043">
    <property type="protein sequence ID" value="TRY11826.1"/>
    <property type="molecule type" value="Genomic_DNA"/>
</dbReference>
<dbReference type="GO" id="GO:0022857">
    <property type="term" value="F:transmembrane transporter activity"/>
    <property type="evidence" value="ECO:0007669"/>
    <property type="project" value="InterPro"/>
</dbReference>
<feature type="transmembrane region" description="Helical" evidence="8">
    <location>
        <begin position="208"/>
        <end position="234"/>
    </location>
</feature>
<keyword evidence="7 8" id="KW-0472">Membrane</keyword>
<dbReference type="InterPro" id="IPR000060">
    <property type="entry name" value="BCCT_transptr"/>
</dbReference>
<dbReference type="GO" id="GO:0005886">
    <property type="term" value="C:plasma membrane"/>
    <property type="evidence" value="ECO:0007669"/>
    <property type="project" value="UniProtKB-SubCell"/>
</dbReference>
<comment type="similarity">
    <text evidence="2">Belongs to the BCCT transporter (TC 2.A.15) family.</text>
</comment>
<evidence type="ECO:0000256" key="1">
    <source>
        <dbReference type="ARBA" id="ARBA00004651"/>
    </source>
</evidence>
<dbReference type="Proteomes" id="UP000318126">
    <property type="component" value="Unassembled WGS sequence"/>
</dbReference>
<comment type="subcellular location">
    <subcellularLocation>
        <location evidence="1">Cell membrane</location>
        <topology evidence="1">Multi-pass membrane protein</topology>
    </subcellularLocation>
</comment>
<accession>A0A553JHB0</accession>
<feature type="transmembrane region" description="Helical" evidence="8">
    <location>
        <begin position="422"/>
        <end position="447"/>
    </location>
</feature>